<gene>
    <name evidence="5" type="ORF">A3A79_00755</name>
</gene>
<dbReference type="InterPro" id="IPR005139">
    <property type="entry name" value="PCRF"/>
</dbReference>
<dbReference type="InterPro" id="IPR000352">
    <property type="entry name" value="Pep_chain_release_fac_I"/>
</dbReference>
<dbReference type="SUPFAM" id="SSF75620">
    <property type="entry name" value="Release factor"/>
    <property type="match status" value="1"/>
</dbReference>
<dbReference type="PROSITE" id="PS00745">
    <property type="entry name" value="RF_PROK_I"/>
    <property type="match status" value="1"/>
</dbReference>
<reference evidence="5 6" key="1">
    <citation type="journal article" date="2016" name="Nat. Commun.">
        <title>Thousands of microbial genomes shed light on interconnected biogeochemical processes in an aquifer system.</title>
        <authorList>
            <person name="Anantharaman K."/>
            <person name="Brown C.T."/>
            <person name="Hug L.A."/>
            <person name="Sharon I."/>
            <person name="Castelle C.J."/>
            <person name="Probst A.J."/>
            <person name="Thomas B.C."/>
            <person name="Singh A."/>
            <person name="Wilkins M.J."/>
            <person name="Karaoz U."/>
            <person name="Brodie E.L."/>
            <person name="Williams K.H."/>
            <person name="Hubbard S.S."/>
            <person name="Banfield J.F."/>
        </authorList>
    </citation>
    <scope>NUCLEOTIDE SEQUENCE [LARGE SCALE GENOMIC DNA]</scope>
</reference>
<dbReference type="PANTHER" id="PTHR43804:SF7">
    <property type="entry name" value="LD18447P"/>
    <property type="match status" value="1"/>
</dbReference>
<name>A0A1F6AH03_9BACT</name>
<evidence type="ECO:0000313" key="5">
    <source>
        <dbReference type="EMBL" id="OGG23722.1"/>
    </source>
</evidence>
<dbReference type="PANTHER" id="PTHR43804">
    <property type="entry name" value="LD18447P"/>
    <property type="match status" value="1"/>
</dbReference>
<evidence type="ECO:0000259" key="4">
    <source>
        <dbReference type="PROSITE" id="PS00745"/>
    </source>
</evidence>
<dbReference type="GO" id="GO:0003747">
    <property type="term" value="F:translation release factor activity"/>
    <property type="evidence" value="ECO:0007669"/>
    <property type="project" value="InterPro"/>
</dbReference>
<dbReference type="Gene3D" id="3.30.160.20">
    <property type="match status" value="1"/>
</dbReference>
<accession>A0A1F6AH03</accession>
<dbReference type="GO" id="GO:0005737">
    <property type="term" value="C:cytoplasm"/>
    <property type="evidence" value="ECO:0007669"/>
    <property type="project" value="UniProtKB-ARBA"/>
</dbReference>
<organism evidence="5 6">
    <name type="scientific">Candidatus Gottesmanbacteria bacterium RIFCSPLOWO2_01_FULL_43_11b</name>
    <dbReference type="NCBI Taxonomy" id="1798392"/>
    <lineage>
        <taxon>Bacteria</taxon>
        <taxon>Candidatus Gottesmaniibacteriota</taxon>
    </lineage>
</organism>
<dbReference type="Gene3D" id="3.30.70.1660">
    <property type="match status" value="1"/>
</dbReference>
<dbReference type="EMBL" id="MFJV01000001">
    <property type="protein sequence ID" value="OGG23722.1"/>
    <property type="molecule type" value="Genomic_DNA"/>
</dbReference>
<evidence type="ECO:0000256" key="1">
    <source>
        <dbReference type="ARBA" id="ARBA00010835"/>
    </source>
</evidence>
<dbReference type="Proteomes" id="UP000178759">
    <property type="component" value="Unassembled WGS sequence"/>
</dbReference>
<comment type="caution">
    <text evidence="5">The sequence shown here is derived from an EMBL/GenBank/DDBJ whole genome shotgun (WGS) entry which is preliminary data.</text>
</comment>
<dbReference type="Pfam" id="PF00472">
    <property type="entry name" value="RF-1"/>
    <property type="match status" value="1"/>
</dbReference>
<dbReference type="Pfam" id="PF03462">
    <property type="entry name" value="PCRF"/>
    <property type="match status" value="1"/>
</dbReference>
<dbReference type="STRING" id="1798392.A3A79_00755"/>
<evidence type="ECO:0000256" key="3">
    <source>
        <dbReference type="ARBA" id="ARBA00022917"/>
    </source>
</evidence>
<keyword evidence="2" id="KW-0488">Methylation</keyword>
<dbReference type="InterPro" id="IPR045853">
    <property type="entry name" value="Pep_chain_release_fac_I_sf"/>
</dbReference>
<evidence type="ECO:0000313" key="6">
    <source>
        <dbReference type="Proteomes" id="UP000178759"/>
    </source>
</evidence>
<dbReference type="AlphaFoldDB" id="A0A1F6AH03"/>
<keyword evidence="3" id="KW-0648">Protein biosynthesis</keyword>
<dbReference type="InterPro" id="IPR050057">
    <property type="entry name" value="Prokaryotic/Mito_RF"/>
</dbReference>
<evidence type="ECO:0000256" key="2">
    <source>
        <dbReference type="ARBA" id="ARBA00022481"/>
    </source>
</evidence>
<comment type="similarity">
    <text evidence="1">Belongs to the prokaryotic/mitochondrial release factor family.</text>
</comment>
<sequence length="232" mass="26637">MNTDIALLEFRPGPGGEEAKIWASDLLRMYTRYANLLGWKVEQLDDRVIRIRGPEVFTKLQYEAGTHRVQRIPTTERHGRIHTSTATVAVLPEIPETEVYIKPEEVEWEFFRSGGKGGQNVNKVSSAVRIRHKPTGIVVQCQTERDQHQNRQVALSMLRARLWEKQLMEQELALSDSRRVIGRGLRAEKIRTYNFPQNRITDHRIGKSWGNLNDVIEGKLTKISDALLQSSV</sequence>
<proteinExistence type="inferred from homology"/>
<feature type="domain" description="Prokaryotic-type class I peptide chain release factors" evidence="4">
    <location>
        <begin position="112"/>
        <end position="128"/>
    </location>
</feature>
<dbReference type="SMART" id="SM00937">
    <property type="entry name" value="PCRF"/>
    <property type="match status" value="1"/>
</dbReference>
<protein>
    <recommendedName>
        <fullName evidence="4">Prokaryotic-type class I peptide chain release factors domain-containing protein</fullName>
    </recommendedName>
</protein>